<gene>
    <name evidence="1" type="ORF">O0R41_17430</name>
</gene>
<name>A0ABU4A0T9_9SPHN</name>
<dbReference type="PANTHER" id="PTHR43737:SF1">
    <property type="entry name" value="DUF1501 DOMAIN-CONTAINING PROTEIN"/>
    <property type="match status" value="1"/>
</dbReference>
<dbReference type="EMBL" id="JAPTHD010000010">
    <property type="protein sequence ID" value="MDV5825390.1"/>
    <property type="molecule type" value="Genomic_DNA"/>
</dbReference>
<accession>A0ABU4A0T9</accession>
<organism evidence="1 2">
    <name type="scientific">Sphingobium naphthae</name>
    <dbReference type="NCBI Taxonomy" id="1886786"/>
    <lineage>
        <taxon>Bacteria</taxon>
        <taxon>Pseudomonadati</taxon>
        <taxon>Pseudomonadota</taxon>
        <taxon>Alphaproteobacteria</taxon>
        <taxon>Sphingomonadales</taxon>
        <taxon>Sphingomonadaceae</taxon>
        <taxon>Sphingobium</taxon>
    </lineage>
</organism>
<dbReference type="Proteomes" id="UP001185984">
    <property type="component" value="Unassembled WGS sequence"/>
</dbReference>
<dbReference type="InterPro" id="IPR017850">
    <property type="entry name" value="Alkaline_phosphatase_core_sf"/>
</dbReference>
<evidence type="ECO:0000313" key="2">
    <source>
        <dbReference type="Proteomes" id="UP001185984"/>
    </source>
</evidence>
<keyword evidence="2" id="KW-1185">Reference proteome</keyword>
<comment type="caution">
    <text evidence="1">The sequence shown here is derived from an EMBL/GenBank/DDBJ whole genome shotgun (WGS) entry which is preliminary data.</text>
</comment>
<protein>
    <submittedName>
        <fullName evidence="1">DUF1501 domain-containing protein</fullName>
    </submittedName>
</protein>
<dbReference type="InterPro" id="IPR006311">
    <property type="entry name" value="TAT_signal"/>
</dbReference>
<sequence>MLDRRGFIGAASGMAATLSLPRIAYAARAPTDRRFVFLIQRGAADGLHILAPTGDPAFAAQRSAFADKLEGGRALGSSFFTLHPALARIGQMAEQKQARFVHATASAYRDRSHFDGQNVLESGGLRPYAEKTGWMNRLLTQLPGARGRGLAIAPAIPMALRGPAQVATYAPSALQDASDDLMTRVSALYADDPQLAPLWQSALATQKLAGDIAGDNGRNAAAIGALAARLLGPREGARVMMIESNGWDTHSGQAPRMAGQLKGVDAFVAALADGLGLAWQETLLIVATEFGRTVAINGTGGTDHGTGGLMMLMGGALPGGGQVDAEWPGLTPAALLDGRDLRPTIASEAVIGGALAAHFDIDPAQLMAHLYPAQPRLKARLA</sequence>
<evidence type="ECO:0000313" key="1">
    <source>
        <dbReference type="EMBL" id="MDV5825390.1"/>
    </source>
</evidence>
<dbReference type="SUPFAM" id="SSF53649">
    <property type="entry name" value="Alkaline phosphatase-like"/>
    <property type="match status" value="1"/>
</dbReference>
<dbReference type="InterPro" id="IPR010869">
    <property type="entry name" value="DUF1501"/>
</dbReference>
<proteinExistence type="predicted"/>
<dbReference type="PROSITE" id="PS51318">
    <property type="entry name" value="TAT"/>
    <property type="match status" value="1"/>
</dbReference>
<dbReference type="PANTHER" id="PTHR43737">
    <property type="entry name" value="BLL7424 PROTEIN"/>
    <property type="match status" value="1"/>
</dbReference>
<dbReference type="Pfam" id="PF07394">
    <property type="entry name" value="DUF1501"/>
    <property type="match status" value="1"/>
</dbReference>
<dbReference type="RefSeq" id="WP_317517895.1">
    <property type="nucleotide sequence ID" value="NZ_JAPTHD010000010.1"/>
</dbReference>
<reference evidence="2" key="1">
    <citation type="journal article" date="2022" name="J Environ Chem Eng">
        <title>Biodegradation of petroleum oil using a constructed nonpathogenic and heavy metal-tolerant bacterial consortium isolated from marine sponges.</title>
        <authorList>
            <person name="Dechsakulwatana C."/>
            <person name="Rungsihiranrut A."/>
            <person name="Muangchinda C."/>
            <person name="Ningthoujam R."/>
            <person name="Klankeo P."/>
            <person name="Pinyakong O."/>
        </authorList>
    </citation>
    <scope>NUCLEOTIDE SEQUENCE [LARGE SCALE GENOMIC DNA]</scope>
    <source>
        <strain evidence="2">MO2-4</strain>
    </source>
</reference>